<dbReference type="AlphaFoldDB" id="A0A1K1Y9F3"/>
<evidence type="ECO:0000313" key="7">
    <source>
        <dbReference type="Proteomes" id="UP000182350"/>
    </source>
</evidence>
<keyword evidence="7" id="KW-1185">Reference proteome</keyword>
<evidence type="ECO:0000256" key="2">
    <source>
        <dbReference type="ARBA" id="ARBA00023136"/>
    </source>
</evidence>
<keyword evidence="2 4" id="KW-0472">Membrane</keyword>
<comment type="subcellular location">
    <subcellularLocation>
        <location evidence="4">Cell outer membrane</location>
        <topology evidence="4">Lipid-anchor</topology>
    </subcellularLocation>
</comment>
<evidence type="ECO:0000256" key="4">
    <source>
        <dbReference type="HAMAP-Rule" id="MF_00925"/>
    </source>
</evidence>
<organism evidence="6 7">
    <name type="scientific">Marinospirillum alkaliphilum DSM 21637</name>
    <dbReference type="NCBI Taxonomy" id="1122209"/>
    <lineage>
        <taxon>Bacteria</taxon>
        <taxon>Pseudomonadati</taxon>
        <taxon>Pseudomonadota</taxon>
        <taxon>Gammaproteobacteria</taxon>
        <taxon>Oceanospirillales</taxon>
        <taxon>Oceanospirillaceae</taxon>
        <taxon>Marinospirillum</taxon>
    </lineage>
</organism>
<dbReference type="InterPro" id="IPR026592">
    <property type="entry name" value="BamE"/>
</dbReference>
<evidence type="ECO:0000313" key="6">
    <source>
        <dbReference type="EMBL" id="SFX57868.1"/>
    </source>
</evidence>
<comment type="similarity">
    <text evidence="4">Belongs to the BamE family.</text>
</comment>
<dbReference type="Proteomes" id="UP000182350">
    <property type="component" value="Unassembled WGS sequence"/>
</dbReference>
<proteinExistence type="inferred from homology"/>
<gene>
    <name evidence="4" type="primary">bamE</name>
    <name evidence="6" type="ORF">SAMN02745752_02167</name>
</gene>
<dbReference type="RefSeq" id="WP_084662155.1">
    <property type="nucleotide sequence ID" value="NZ_FPJW01000007.1"/>
</dbReference>
<protein>
    <recommendedName>
        <fullName evidence="4">Outer membrane protein assembly factor BamE</fullName>
    </recommendedName>
</protein>
<dbReference type="PANTHER" id="PTHR37482">
    <property type="entry name" value="OUTER MEMBRANE PROTEIN ASSEMBLY FACTOR BAME"/>
    <property type="match status" value="1"/>
</dbReference>
<evidence type="ECO:0000256" key="3">
    <source>
        <dbReference type="ARBA" id="ARBA00023237"/>
    </source>
</evidence>
<evidence type="ECO:0000256" key="1">
    <source>
        <dbReference type="ARBA" id="ARBA00022729"/>
    </source>
</evidence>
<comment type="function">
    <text evidence="4">Part of the outer membrane protein assembly complex, which is involved in assembly and insertion of beta-barrel proteins into the outer membrane.</text>
</comment>
<dbReference type="PANTHER" id="PTHR37482:SF1">
    <property type="entry name" value="OUTER MEMBRANE PROTEIN ASSEMBLY FACTOR BAME"/>
    <property type="match status" value="1"/>
</dbReference>
<keyword evidence="1 4" id="KW-0732">Signal</keyword>
<dbReference type="GO" id="GO:0030674">
    <property type="term" value="F:protein-macromolecule adaptor activity"/>
    <property type="evidence" value="ECO:0007669"/>
    <property type="project" value="TreeGrafter"/>
</dbReference>
<dbReference type="InterPro" id="IPR007450">
    <property type="entry name" value="BamE_dom"/>
</dbReference>
<keyword evidence="3 4" id="KW-0998">Cell outer membrane</keyword>
<reference evidence="6 7" key="1">
    <citation type="submission" date="2016-11" db="EMBL/GenBank/DDBJ databases">
        <authorList>
            <person name="Jaros S."/>
            <person name="Januszkiewicz K."/>
            <person name="Wedrychowicz H."/>
        </authorList>
    </citation>
    <scope>NUCLEOTIDE SEQUENCE [LARGE SCALE GENOMIC DNA]</scope>
    <source>
        <strain evidence="6 7">DSM 21637</strain>
    </source>
</reference>
<dbReference type="GO" id="GO:0051205">
    <property type="term" value="P:protein insertion into membrane"/>
    <property type="evidence" value="ECO:0007669"/>
    <property type="project" value="UniProtKB-UniRule"/>
</dbReference>
<dbReference type="InterPro" id="IPR037873">
    <property type="entry name" value="BamE-like"/>
</dbReference>
<feature type="domain" description="Outer membrane protein assembly factor BamE" evidence="5">
    <location>
        <begin position="34"/>
        <end position="97"/>
    </location>
</feature>
<dbReference type="GO" id="GO:1990063">
    <property type="term" value="C:Bam protein complex"/>
    <property type="evidence" value="ECO:0007669"/>
    <property type="project" value="TreeGrafter"/>
</dbReference>
<evidence type="ECO:0000259" key="5">
    <source>
        <dbReference type="Pfam" id="PF04355"/>
    </source>
</evidence>
<dbReference type="PROSITE" id="PS51257">
    <property type="entry name" value="PROKAR_LIPOPROTEIN"/>
    <property type="match status" value="1"/>
</dbReference>
<sequence length="111" mass="12719">MMKKPTKILTYALFVLLLGGCSWLSPFKLDIQQGNILDEEAIAQLSTGMTEEQVVFLLGTPLLTAPDNPAQWDYIYQLRRGEKLLEREKLRLMFTPDDQGNLRLSEINHQP</sequence>
<accession>A0A1K1Y9F3</accession>
<dbReference type="Gene3D" id="3.30.1450.10">
    <property type="match status" value="1"/>
</dbReference>
<dbReference type="EMBL" id="FPJW01000007">
    <property type="protein sequence ID" value="SFX57868.1"/>
    <property type="molecule type" value="Genomic_DNA"/>
</dbReference>
<keyword evidence="4" id="KW-0564">Palmitate</keyword>
<dbReference type="STRING" id="1122209.SAMN02745752_02167"/>
<dbReference type="GO" id="GO:0043165">
    <property type="term" value="P:Gram-negative-bacterium-type cell outer membrane assembly"/>
    <property type="evidence" value="ECO:0007669"/>
    <property type="project" value="UniProtKB-UniRule"/>
</dbReference>
<dbReference type="OrthoDB" id="9808250at2"/>
<name>A0A1K1Y9F3_9GAMM</name>
<keyword evidence="4" id="KW-0449">Lipoprotein</keyword>
<dbReference type="HAMAP" id="MF_00925">
    <property type="entry name" value="OM_assembly_BamE"/>
    <property type="match status" value="1"/>
</dbReference>
<comment type="subunit">
    <text evidence="4">Part of the Bam complex.</text>
</comment>
<dbReference type="Pfam" id="PF04355">
    <property type="entry name" value="BamE"/>
    <property type="match status" value="1"/>
</dbReference>